<sequence>MSAVSRSRCLAALPVPTPNPLIHASHLDSLDKIIAAAKNKLKLKKSPLFVSVDGVPVSSAELFFAAAKDGSLVLVANDPFPSLQDEPAPLTQLSSSPRILYHHLPSSDASSAAKNTVIHLVFSSAALLQAALKRPHIFYEQAELKGPLKGVNFPTDSLSKWVELVVSEALLVSQTAQLDVASCDPSKPDTAVLDPQTLFSAAELEILGLCFGHGWALEQGSGKLRQQPQPSSSIPQYLIAHLNGDKSTFVHEWAHAVFYLQPSYQAVCATVFDDASQVSDSFKTHVTKELILWNYSPSVILDEFQAYLVEGPATVFGKRWAVESKALQTLLRSHLGPIPAFDAK</sequence>
<accession>A0A507FH21</accession>
<dbReference type="AlphaFoldDB" id="A0A507FH21"/>
<proteinExistence type="predicted"/>
<dbReference type="EMBL" id="QEAP01000100">
    <property type="protein sequence ID" value="TPX74980.1"/>
    <property type="molecule type" value="Genomic_DNA"/>
</dbReference>
<reference evidence="1 2" key="1">
    <citation type="journal article" date="2019" name="Sci. Rep.">
        <title>Comparative genomics of chytrid fungi reveal insights into the obligate biotrophic and pathogenic lifestyle of Synchytrium endobioticum.</title>
        <authorList>
            <person name="van de Vossenberg B.T.L.H."/>
            <person name="Warris S."/>
            <person name="Nguyen H.D.T."/>
            <person name="van Gent-Pelzer M.P.E."/>
            <person name="Joly D.L."/>
            <person name="van de Geest H.C."/>
            <person name="Bonants P.J.M."/>
            <person name="Smith D.S."/>
            <person name="Levesque C.A."/>
            <person name="van der Lee T.A.J."/>
        </authorList>
    </citation>
    <scope>NUCLEOTIDE SEQUENCE [LARGE SCALE GENOMIC DNA]</scope>
    <source>
        <strain evidence="1 2">CBS 675.73</strain>
    </source>
</reference>
<organism evidence="1 2">
    <name type="scientific">Chytriomyces confervae</name>
    <dbReference type="NCBI Taxonomy" id="246404"/>
    <lineage>
        <taxon>Eukaryota</taxon>
        <taxon>Fungi</taxon>
        <taxon>Fungi incertae sedis</taxon>
        <taxon>Chytridiomycota</taxon>
        <taxon>Chytridiomycota incertae sedis</taxon>
        <taxon>Chytridiomycetes</taxon>
        <taxon>Chytridiales</taxon>
        <taxon>Chytriomycetaceae</taxon>
        <taxon>Chytriomyces</taxon>
    </lineage>
</organism>
<dbReference type="OrthoDB" id="10030313at2759"/>
<keyword evidence="2" id="KW-1185">Reference proteome</keyword>
<evidence type="ECO:0000313" key="2">
    <source>
        <dbReference type="Proteomes" id="UP000320333"/>
    </source>
</evidence>
<comment type="caution">
    <text evidence="1">The sequence shown here is derived from an EMBL/GenBank/DDBJ whole genome shotgun (WGS) entry which is preliminary data.</text>
</comment>
<dbReference type="Proteomes" id="UP000320333">
    <property type="component" value="Unassembled WGS sequence"/>
</dbReference>
<name>A0A507FH21_9FUNG</name>
<evidence type="ECO:0000313" key="1">
    <source>
        <dbReference type="EMBL" id="TPX74980.1"/>
    </source>
</evidence>
<protein>
    <submittedName>
        <fullName evidence="1">Uncharacterized protein</fullName>
    </submittedName>
</protein>
<gene>
    <name evidence="1" type="ORF">CcCBS67573_g03742</name>
</gene>